<evidence type="ECO:0000313" key="2">
    <source>
        <dbReference type="Proteomes" id="UP000640489"/>
    </source>
</evidence>
<gene>
    <name evidence="1" type="ORF">ISU07_05990</name>
</gene>
<reference evidence="1" key="1">
    <citation type="submission" date="2020-11" db="EMBL/GenBank/DDBJ databases">
        <title>Nocardioides sp. nov., isolated from Soil of Cynanchum wilfordii Hemsley rhizosphere.</title>
        <authorList>
            <person name="Lee J.-S."/>
            <person name="Suh M.K."/>
            <person name="Kim J.-S."/>
        </authorList>
    </citation>
    <scope>NUCLEOTIDE SEQUENCE</scope>
    <source>
        <strain evidence="1">KCTC 19275</strain>
    </source>
</reference>
<keyword evidence="2" id="KW-1185">Reference proteome</keyword>
<evidence type="ECO:0000313" key="1">
    <source>
        <dbReference type="EMBL" id="MBF4762671.1"/>
    </source>
</evidence>
<dbReference type="EMBL" id="JADKPN010000002">
    <property type="protein sequence ID" value="MBF4762671.1"/>
    <property type="molecule type" value="Genomic_DNA"/>
</dbReference>
<proteinExistence type="predicted"/>
<dbReference type="Proteomes" id="UP000640489">
    <property type="component" value="Unassembled WGS sequence"/>
</dbReference>
<sequence>MRTVDAARLGLGLALLVRPDLPQDALATRTLGQGSGPITDSVARRVIQALGARYVVQGLAGAVLRSRWVPAADATVDLVHAASMLAVAHLVPEHRRLATTSAAAALLFVVADLRATTHVMPRVHVVGTPPRPRDLARWAAATNRQQPT</sequence>
<name>A0A930YC13_9ACTN</name>
<comment type="caution">
    <text evidence="1">The sequence shown here is derived from an EMBL/GenBank/DDBJ whole genome shotgun (WGS) entry which is preliminary data.</text>
</comment>
<dbReference type="AlphaFoldDB" id="A0A930YC13"/>
<protein>
    <submittedName>
        <fullName evidence="1">Uncharacterized protein</fullName>
    </submittedName>
</protein>
<dbReference type="RefSeq" id="WP_194705876.1">
    <property type="nucleotide sequence ID" value="NZ_JADKPN010000002.1"/>
</dbReference>
<accession>A0A930YC13</accession>
<organism evidence="1 2">
    <name type="scientific">Nocardioides islandensis</name>
    <dbReference type="NCBI Taxonomy" id="433663"/>
    <lineage>
        <taxon>Bacteria</taxon>
        <taxon>Bacillati</taxon>
        <taxon>Actinomycetota</taxon>
        <taxon>Actinomycetes</taxon>
        <taxon>Propionibacteriales</taxon>
        <taxon>Nocardioidaceae</taxon>
        <taxon>Nocardioides</taxon>
    </lineage>
</organism>